<evidence type="ECO:0000256" key="16">
    <source>
        <dbReference type="SAM" id="SignalP"/>
    </source>
</evidence>
<dbReference type="PANTHER" id="PTHR32552:SF68">
    <property type="entry name" value="FERRICHROME OUTER MEMBRANE TRANSPORTER_PHAGE RECEPTOR"/>
    <property type="match status" value="1"/>
</dbReference>
<feature type="signal peptide" evidence="16">
    <location>
        <begin position="1"/>
        <end position="18"/>
    </location>
</feature>
<keyword evidence="11 14" id="KW-0472">Membrane</keyword>
<evidence type="ECO:0000256" key="1">
    <source>
        <dbReference type="ARBA" id="ARBA00004571"/>
    </source>
</evidence>
<keyword evidence="5" id="KW-0410">Iron transport</keyword>
<dbReference type="GO" id="GO:0015891">
    <property type="term" value="P:siderophore transport"/>
    <property type="evidence" value="ECO:0007669"/>
    <property type="project" value="InterPro"/>
</dbReference>
<dbReference type="NCBIfam" id="TIGR01783">
    <property type="entry name" value="TonB-siderophor"/>
    <property type="match status" value="1"/>
</dbReference>
<dbReference type="Gene3D" id="2.60.40.1120">
    <property type="entry name" value="Carboxypeptidase-like, regulatory domain"/>
    <property type="match status" value="1"/>
</dbReference>
<dbReference type="Pfam" id="PF07715">
    <property type="entry name" value="Plug"/>
    <property type="match status" value="1"/>
</dbReference>
<name>A0A134BBQ8_9PORP</name>
<evidence type="ECO:0000256" key="2">
    <source>
        <dbReference type="ARBA" id="ARBA00009810"/>
    </source>
</evidence>
<gene>
    <name evidence="19" type="ORF">HMPREF3185_00536</name>
</gene>
<keyword evidence="20" id="KW-1185">Reference proteome</keyword>
<evidence type="ECO:0000256" key="5">
    <source>
        <dbReference type="ARBA" id="ARBA00022496"/>
    </source>
</evidence>
<dbReference type="SUPFAM" id="SSF56935">
    <property type="entry name" value="Porins"/>
    <property type="match status" value="1"/>
</dbReference>
<evidence type="ECO:0000256" key="7">
    <source>
        <dbReference type="ARBA" id="ARBA00022729"/>
    </source>
</evidence>
<sequence>MKKCILLGLLVWSTAARGEALFPVVAPDSVPAKAVASATAQFRGRITDSHGTPVEGAVIAVGDPLLRLTAHTDKEGRFALDGLPAGRQPVIIQAMGYITQRRFLSLGEAGTTGEELHFILDEREQALPTVDVIGRREQSYRNALSFAGTKTATLLRDVPQSIGYVTKELVLDQGAITVNEVVKNISGINQYSFYNDFSIRGFRATGNRNSGNLLNGMRAQTSLWRQSSLANIERVEVIKGPASALFGNAAPGGVINRVTKKPLNIARRSVSLTAGSFNTSRAYADFTGPLNERKTLLYRLNLGYENSDTFRDLQKLTTQIVAPSITYLPSDRTRLNVDLVYTSSAGKLDRGVAIFGDGDLFSRPISSTQSAANDYLREQTLNLTFALSHQIAEGLLFNSTYLYSSYSEDMMEHSQDNAFVKKADGTDDPALVLMRVTKRFRNFRNHAFNNYLTWNVATGAVQHKLLFGYDHFNTQLAPGSSYIEAGGYLLANGGTAKTFKKADIAKYLLDKDGNPRTNVPAFDLNSTVGNQYQDVTKYIYESKAVRPSDQYTNGIYLQEQLSWQRLQLLLGARIEWFTDVVQDAKGAKARTHQHAFTPRVGLVYGITPSTNVYATWIRGFEPQAVSVQSDPTSGGPFDPVQSELWEIGAKGDYLNSRLTATLSLFSLRQRNTLYNAGITGEPNRMVPIGEELSRGVELDVTGKILPYWSVMASYSYNVAEITKAADGTKDLNLQRPGTPLHSANVWTKFVIPQGPIEGLGIGFGVHGVSERLGQVGRRANVVTYPGYVLLDAALYYKVRDVQLQLNANNLLDKRYYVSGYDRLRSFPGSPRNLSLSATYRF</sequence>
<dbReference type="InterPro" id="IPR012910">
    <property type="entry name" value="Plug_dom"/>
</dbReference>
<evidence type="ECO:0000313" key="20">
    <source>
        <dbReference type="Proteomes" id="UP000070224"/>
    </source>
</evidence>
<accession>A0A134BBQ8</accession>
<proteinExistence type="inferred from homology"/>
<evidence type="ECO:0000259" key="18">
    <source>
        <dbReference type="Pfam" id="PF07715"/>
    </source>
</evidence>
<keyword evidence="13 14" id="KW-0998">Cell outer membrane</keyword>
<dbReference type="GO" id="GO:0009279">
    <property type="term" value="C:cell outer membrane"/>
    <property type="evidence" value="ECO:0007669"/>
    <property type="project" value="UniProtKB-SubCell"/>
</dbReference>
<feature type="domain" description="TonB-dependent receptor plug" evidence="18">
    <location>
        <begin position="155"/>
        <end position="254"/>
    </location>
</feature>
<dbReference type="Pfam" id="PF13620">
    <property type="entry name" value="CarboxypepD_reg"/>
    <property type="match status" value="1"/>
</dbReference>
<keyword evidence="3 14" id="KW-0813">Transport</keyword>
<dbReference type="STRING" id="322095.HMPREF3185_00536"/>
<dbReference type="Gene3D" id="2.40.170.20">
    <property type="entry name" value="TonB-dependent receptor, beta-barrel domain"/>
    <property type="match status" value="1"/>
</dbReference>
<keyword evidence="10 15" id="KW-0798">TonB box</keyword>
<dbReference type="PATRIC" id="fig|322095.3.peg.527"/>
<keyword evidence="6 14" id="KW-0812">Transmembrane</keyword>
<evidence type="ECO:0000256" key="11">
    <source>
        <dbReference type="ARBA" id="ARBA00023136"/>
    </source>
</evidence>
<dbReference type="PROSITE" id="PS52016">
    <property type="entry name" value="TONB_DEPENDENT_REC_3"/>
    <property type="match status" value="1"/>
</dbReference>
<evidence type="ECO:0000256" key="4">
    <source>
        <dbReference type="ARBA" id="ARBA00022452"/>
    </source>
</evidence>
<evidence type="ECO:0000256" key="13">
    <source>
        <dbReference type="ARBA" id="ARBA00023237"/>
    </source>
</evidence>
<dbReference type="SUPFAM" id="SSF49464">
    <property type="entry name" value="Carboxypeptidase regulatory domain-like"/>
    <property type="match status" value="1"/>
</dbReference>
<evidence type="ECO:0000256" key="9">
    <source>
        <dbReference type="ARBA" id="ARBA00023065"/>
    </source>
</evidence>
<evidence type="ECO:0000256" key="14">
    <source>
        <dbReference type="PROSITE-ProRule" id="PRU01360"/>
    </source>
</evidence>
<dbReference type="InterPro" id="IPR039426">
    <property type="entry name" value="TonB-dep_rcpt-like"/>
</dbReference>
<evidence type="ECO:0000256" key="10">
    <source>
        <dbReference type="ARBA" id="ARBA00023077"/>
    </source>
</evidence>
<dbReference type="OrthoDB" id="9775095at2"/>
<dbReference type="PANTHER" id="PTHR32552">
    <property type="entry name" value="FERRICHROME IRON RECEPTOR-RELATED"/>
    <property type="match status" value="1"/>
</dbReference>
<evidence type="ECO:0000256" key="6">
    <source>
        <dbReference type="ARBA" id="ARBA00022692"/>
    </source>
</evidence>
<evidence type="ECO:0000256" key="3">
    <source>
        <dbReference type="ARBA" id="ARBA00022448"/>
    </source>
</evidence>
<dbReference type="InterPro" id="IPR008969">
    <property type="entry name" value="CarboxyPept-like_regulatory"/>
</dbReference>
<keyword evidence="12 19" id="KW-0675">Receptor</keyword>
<keyword evidence="7 16" id="KW-0732">Signal</keyword>
<dbReference type="RefSeq" id="WP_060935023.1">
    <property type="nucleotide sequence ID" value="NZ_KQ960429.1"/>
</dbReference>
<keyword evidence="4 14" id="KW-1134">Transmembrane beta strand</keyword>
<dbReference type="CDD" id="cd01347">
    <property type="entry name" value="ligand_gated_channel"/>
    <property type="match status" value="1"/>
</dbReference>
<protein>
    <submittedName>
        <fullName evidence="19">TonB-dependent siderophore receptor</fullName>
    </submittedName>
</protein>
<evidence type="ECO:0000313" key="19">
    <source>
        <dbReference type="EMBL" id="KXB77383.1"/>
    </source>
</evidence>
<evidence type="ECO:0000256" key="8">
    <source>
        <dbReference type="ARBA" id="ARBA00023004"/>
    </source>
</evidence>
<dbReference type="Proteomes" id="UP000070224">
    <property type="component" value="Unassembled WGS sequence"/>
</dbReference>
<dbReference type="Pfam" id="PF00593">
    <property type="entry name" value="TonB_dep_Rec_b-barrel"/>
    <property type="match status" value="1"/>
</dbReference>
<dbReference type="EMBL" id="LSDK01000044">
    <property type="protein sequence ID" value="KXB77383.1"/>
    <property type="molecule type" value="Genomic_DNA"/>
</dbReference>
<keyword evidence="9" id="KW-0406">Ion transport</keyword>
<dbReference type="InterPro" id="IPR037066">
    <property type="entry name" value="Plug_dom_sf"/>
</dbReference>
<comment type="caution">
    <text evidence="19">The sequence shown here is derived from an EMBL/GenBank/DDBJ whole genome shotgun (WGS) entry which is preliminary data.</text>
</comment>
<feature type="chain" id="PRO_5007462348" evidence="16">
    <location>
        <begin position="19"/>
        <end position="841"/>
    </location>
</feature>
<dbReference type="InterPro" id="IPR000531">
    <property type="entry name" value="Beta-barrel_TonB"/>
</dbReference>
<reference evidence="20" key="1">
    <citation type="submission" date="2016-01" db="EMBL/GenBank/DDBJ databases">
        <authorList>
            <person name="Mitreva M."/>
            <person name="Pepin K.H."/>
            <person name="Mihindukulasuriya K.A."/>
            <person name="Fulton R."/>
            <person name="Fronick C."/>
            <person name="O'Laughlin M."/>
            <person name="Miner T."/>
            <person name="Herter B."/>
            <person name="Rosa B.A."/>
            <person name="Cordes M."/>
            <person name="Tomlinson C."/>
            <person name="Wollam A."/>
            <person name="Palsikar V.B."/>
            <person name="Mardis E.R."/>
            <person name="Wilson R.K."/>
        </authorList>
    </citation>
    <scope>NUCLEOTIDE SEQUENCE [LARGE SCALE GENOMIC DNA]</scope>
    <source>
        <strain evidence="20">KA00683</strain>
    </source>
</reference>
<evidence type="ECO:0000256" key="15">
    <source>
        <dbReference type="RuleBase" id="RU003357"/>
    </source>
</evidence>
<organism evidence="19 20">
    <name type="scientific">Porphyromonas somerae</name>
    <dbReference type="NCBI Taxonomy" id="322095"/>
    <lineage>
        <taxon>Bacteria</taxon>
        <taxon>Pseudomonadati</taxon>
        <taxon>Bacteroidota</taxon>
        <taxon>Bacteroidia</taxon>
        <taxon>Bacteroidales</taxon>
        <taxon>Porphyromonadaceae</taxon>
        <taxon>Porphyromonas</taxon>
    </lineage>
</organism>
<dbReference type="InterPro" id="IPR036942">
    <property type="entry name" value="Beta-barrel_TonB_sf"/>
</dbReference>
<dbReference type="GO" id="GO:0015344">
    <property type="term" value="F:siderophore uptake transmembrane transporter activity"/>
    <property type="evidence" value="ECO:0007669"/>
    <property type="project" value="TreeGrafter"/>
</dbReference>
<dbReference type="GO" id="GO:0038023">
    <property type="term" value="F:signaling receptor activity"/>
    <property type="evidence" value="ECO:0007669"/>
    <property type="project" value="InterPro"/>
</dbReference>
<dbReference type="InterPro" id="IPR010105">
    <property type="entry name" value="TonB_sidphr_rcpt"/>
</dbReference>
<dbReference type="AlphaFoldDB" id="A0A134BBQ8"/>
<feature type="domain" description="TonB-dependent receptor-like beta-barrel" evidence="17">
    <location>
        <begin position="329"/>
        <end position="810"/>
    </location>
</feature>
<keyword evidence="8" id="KW-0408">Iron</keyword>
<evidence type="ECO:0000256" key="12">
    <source>
        <dbReference type="ARBA" id="ARBA00023170"/>
    </source>
</evidence>
<evidence type="ECO:0000259" key="17">
    <source>
        <dbReference type="Pfam" id="PF00593"/>
    </source>
</evidence>
<dbReference type="Gene3D" id="2.170.130.10">
    <property type="entry name" value="TonB-dependent receptor, plug domain"/>
    <property type="match status" value="1"/>
</dbReference>
<comment type="similarity">
    <text evidence="2 14 15">Belongs to the TonB-dependent receptor family.</text>
</comment>
<comment type="subcellular location">
    <subcellularLocation>
        <location evidence="1 14">Cell outer membrane</location>
        <topology evidence="1 14">Multi-pass membrane protein</topology>
    </subcellularLocation>
</comment>